<dbReference type="AlphaFoldDB" id="A4AC23"/>
<accession>A4AC23</accession>
<dbReference type="HOGENOM" id="CLU_128110_0_1_6"/>
<reference evidence="1 2" key="1">
    <citation type="journal article" date="2007" name="Proc. Natl. Acad. Sci. U.S.A.">
        <title>Characterization of a marine gammaproteobacterium capable of aerobic anoxygenic photosynthesis.</title>
        <authorList>
            <person name="Fuchs B.M."/>
            <person name="Spring S."/>
            <person name="Teeling H."/>
            <person name="Quast C."/>
            <person name="Wulf J."/>
            <person name="Schattenhofer M."/>
            <person name="Yan S."/>
            <person name="Ferriera S."/>
            <person name="Johnson J."/>
            <person name="Glockner F.O."/>
            <person name="Amann R."/>
        </authorList>
    </citation>
    <scope>NUCLEOTIDE SEQUENCE [LARGE SCALE GENOMIC DNA]</scope>
    <source>
        <strain evidence="1">KT71</strain>
    </source>
</reference>
<organism evidence="1 2">
    <name type="scientific">Congregibacter litoralis KT71</name>
    <dbReference type="NCBI Taxonomy" id="314285"/>
    <lineage>
        <taxon>Bacteria</taxon>
        <taxon>Pseudomonadati</taxon>
        <taxon>Pseudomonadota</taxon>
        <taxon>Gammaproteobacteria</taxon>
        <taxon>Cellvibrionales</taxon>
        <taxon>Halieaceae</taxon>
        <taxon>Congregibacter</taxon>
    </lineage>
</organism>
<dbReference type="STRING" id="314285.KT71_05597"/>
<name>A4AC23_9GAMM</name>
<dbReference type="OrthoDB" id="4956084at2"/>
<dbReference type="EMBL" id="AAOA02000006">
    <property type="protein sequence ID" value="EAQ96473.1"/>
    <property type="molecule type" value="Genomic_DNA"/>
</dbReference>
<reference evidence="1 2" key="2">
    <citation type="journal article" date="2009" name="PLoS ONE">
        <title>The photosynthetic apparatus and its regulation in the aerobic gammaproteobacterium Congregibacter litoralis gen. nov., sp. nov.</title>
        <authorList>
            <person name="Spring S."/>
            <person name="Lunsdorf H."/>
            <person name="Fuchs B.M."/>
            <person name="Tindall B.J."/>
        </authorList>
    </citation>
    <scope>NUCLEOTIDE SEQUENCE [LARGE SCALE GENOMIC DNA]</scope>
    <source>
        <strain evidence="1">KT71</strain>
    </source>
</reference>
<dbReference type="PANTHER" id="PTHR36455:SF1">
    <property type="entry name" value="BLR8292 PROTEIN"/>
    <property type="match status" value="1"/>
</dbReference>
<keyword evidence="2" id="KW-1185">Reference proteome</keyword>
<protein>
    <submittedName>
        <fullName evidence="1">Transposase</fullName>
    </submittedName>
</protein>
<sequence>MMRPSNDLPEVYLCREPIDFRKGINGLSVWVEDSLSLDPLAATLFVFCNRRRDEVKILYWERSGFCLWQKRLEKARYHGPRKQSGAIVMLTGQQLNWLIDGVDISRLTPHENLCLSSVL</sequence>
<evidence type="ECO:0000313" key="2">
    <source>
        <dbReference type="Proteomes" id="UP000019205"/>
    </source>
</evidence>
<dbReference type="RefSeq" id="WP_008293537.1">
    <property type="nucleotide sequence ID" value="NZ_CM002299.1"/>
</dbReference>
<dbReference type="Pfam" id="PF05717">
    <property type="entry name" value="TnpB_IS66"/>
    <property type="match status" value="1"/>
</dbReference>
<gene>
    <name evidence="1" type="ORF">KT71_05597</name>
</gene>
<evidence type="ECO:0000313" key="1">
    <source>
        <dbReference type="EMBL" id="EAQ96473.1"/>
    </source>
</evidence>
<dbReference type="InterPro" id="IPR008878">
    <property type="entry name" value="Transposase_IS66_Orf2"/>
</dbReference>
<comment type="caution">
    <text evidence="1">The sequence shown here is derived from an EMBL/GenBank/DDBJ whole genome shotgun (WGS) entry which is preliminary data.</text>
</comment>
<dbReference type="eggNOG" id="COG3436">
    <property type="taxonomic scope" value="Bacteria"/>
</dbReference>
<dbReference type="PANTHER" id="PTHR36455">
    <property type="match status" value="1"/>
</dbReference>
<proteinExistence type="predicted"/>
<dbReference type="NCBIfam" id="NF033819">
    <property type="entry name" value="IS66_TnpB"/>
    <property type="match status" value="1"/>
</dbReference>
<dbReference type="Proteomes" id="UP000019205">
    <property type="component" value="Chromosome"/>
</dbReference>